<dbReference type="AlphaFoldDB" id="A0A4Z1HLT9"/>
<evidence type="ECO:0000313" key="1">
    <source>
        <dbReference type="EMBL" id="TGO48252.1"/>
    </source>
</evidence>
<proteinExistence type="predicted"/>
<name>A0A4Z1HLT9_9HELO</name>
<evidence type="ECO:0000313" key="2">
    <source>
        <dbReference type="Proteomes" id="UP000297527"/>
    </source>
</evidence>
<dbReference type="Proteomes" id="UP000297527">
    <property type="component" value="Unassembled WGS sequence"/>
</dbReference>
<reference evidence="1 2" key="1">
    <citation type="submission" date="2017-12" db="EMBL/GenBank/DDBJ databases">
        <title>Comparative genomics of Botrytis spp.</title>
        <authorList>
            <person name="Valero-Jimenez C.A."/>
            <person name="Tapia P."/>
            <person name="Veloso J."/>
            <person name="Silva-Moreno E."/>
            <person name="Staats M."/>
            <person name="Valdes J.H."/>
            <person name="Van Kan J.A.L."/>
        </authorList>
    </citation>
    <scope>NUCLEOTIDE SEQUENCE [LARGE SCALE GENOMIC DNA]</scope>
    <source>
        <strain evidence="1 2">MUCL11595</strain>
    </source>
</reference>
<organism evidence="1 2">
    <name type="scientific">Botryotinia convoluta</name>
    <dbReference type="NCBI Taxonomy" id="54673"/>
    <lineage>
        <taxon>Eukaryota</taxon>
        <taxon>Fungi</taxon>
        <taxon>Dikarya</taxon>
        <taxon>Ascomycota</taxon>
        <taxon>Pezizomycotina</taxon>
        <taxon>Leotiomycetes</taxon>
        <taxon>Helotiales</taxon>
        <taxon>Sclerotiniaceae</taxon>
        <taxon>Botryotinia</taxon>
    </lineage>
</organism>
<protein>
    <submittedName>
        <fullName evidence="1">Uncharacterized protein</fullName>
    </submittedName>
</protein>
<dbReference type="OrthoDB" id="3486565at2759"/>
<gene>
    <name evidence="1" type="ORF">BCON_0246g00210</name>
</gene>
<dbReference type="EMBL" id="PQXN01000245">
    <property type="protein sequence ID" value="TGO48252.1"/>
    <property type="molecule type" value="Genomic_DNA"/>
</dbReference>
<keyword evidence="2" id="KW-1185">Reference proteome</keyword>
<dbReference type="PANTHER" id="PTHR33112:SF16">
    <property type="entry name" value="HETEROKARYON INCOMPATIBILITY DOMAIN-CONTAINING PROTEIN"/>
    <property type="match status" value="1"/>
</dbReference>
<sequence>MDSRICLFHRLCTATIWVYSGANLTYGKDKLPALSSIAEVCFGENGDQYLAGIWKRKIEEQLCWGLAGCKALERPLWRAPSWPWASINGHVAWQTICNGALDTRYAHVVDANTSPSGYNSFGQVTDGFIRLACSTIALGHLVSTPNLDGAGYENAAAILLNVRGQKKTLSIYLNCLDDVDQNYTRPIHLVPLLGGKSGTSHSVNEGETIEELKIQGIVLRNTDSAIGTHTRIGYFSFFKDSANIGWSKNITEELYEPFLQALEEQGLATAETACSEILSDAEPSDHRYLITIV</sequence>
<accession>A0A4Z1HLT9</accession>
<dbReference type="PANTHER" id="PTHR33112">
    <property type="entry name" value="DOMAIN PROTEIN, PUTATIVE-RELATED"/>
    <property type="match status" value="1"/>
</dbReference>
<comment type="caution">
    <text evidence="1">The sequence shown here is derived from an EMBL/GenBank/DDBJ whole genome shotgun (WGS) entry which is preliminary data.</text>
</comment>